<evidence type="ECO:0000256" key="4">
    <source>
        <dbReference type="ARBA" id="ARBA00022771"/>
    </source>
</evidence>
<keyword evidence="4" id="KW-0863">Zinc-finger</keyword>
<dbReference type="PANTHER" id="PTHR14571">
    <property type="entry name" value="HISTONE-LYSINE N-METHYLTRANSFERASE SET-26-RELATED"/>
    <property type="match status" value="1"/>
</dbReference>
<evidence type="ECO:0000256" key="7">
    <source>
        <dbReference type="ARBA" id="ARBA00022853"/>
    </source>
</evidence>
<dbReference type="SMART" id="SM00249">
    <property type="entry name" value="PHD"/>
    <property type="match status" value="1"/>
</dbReference>
<gene>
    <name evidence="15" type="ORF">N307_05259</name>
</gene>
<dbReference type="Proteomes" id="UP000053875">
    <property type="component" value="Unassembled WGS sequence"/>
</dbReference>
<evidence type="ECO:0000256" key="3">
    <source>
        <dbReference type="ARBA" id="ARBA00022723"/>
    </source>
</evidence>
<dbReference type="FunFam" id="3.30.40.10:FF:000039">
    <property type="entry name" value="PHD finger protein 13"/>
    <property type="match status" value="1"/>
</dbReference>
<feature type="domain" description="Zinc finger PHD-type" evidence="14">
    <location>
        <begin position="230"/>
        <end position="274"/>
    </location>
</feature>
<evidence type="ECO:0000256" key="12">
    <source>
        <dbReference type="ARBA" id="ARBA00068751"/>
    </source>
</evidence>
<evidence type="ECO:0000256" key="11">
    <source>
        <dbReference type="ARBA" id="ARBA00055120"/>
    </source>
</evidence>
<dbReference type="Gene3D" id="3.30.40.10">
    <property type="entry name" value="Zinc/RING finger domain, C3HC4 (zinc finger)"/>
    <property type="match status" value="1"/>
</dbReference>
<keyword evidence="2" id="KW-0132">Cell division</keyword>
<dbReference type="InterPro" id="IPR019787">
    <property type="entry name" value="Znf_PHD-finger"/>
</dbReference>
<dbReference type="InterPro" id="IPR001965">
    <property type="entry name" value="Znf_PHD"/>
</dbReference>
<feature type="compositionally biased region" description="Low complexity" evidence="13">
    <location>
        <begin position="49"/>
        <end position="61"/>
    </location>
</feature>
<feature type="non-terminal residue" evidence="15">
    <location>
        <position position="296"/>
    </location>
</feature>
<keyword evidence="6" id="KW-0862">Zinc</keyword>
<evidence type="ECO:0000256" key="5">
    <source>
        <dbReference type="ARBA" id="ARBA00022776"/>
    </source>
</evidence>
<dbReference type="AlphaFoldDB" id="A0A093ISD9"/>
<dbReference type="GO" id="GO:0051301">
    <property type="term" value="P:cell division"/>
    <property type="evidence" value="ECO:0007669"/>
    <property type="project" value="UniProtKB-KW"/>
</dbReference>
<evidence type="ECO:0000256" key="6">
    <source>
        <dbReference type="ARBA" id="ARBA00022833"/>
    </source>
</evidence>
<feature type="compositionally biased region" description="Polar residues" evidence="13">
    <location>
        <begin position="39"/>
        <end position="48"/>
    </location>
</feature>
<keyword evidence="5" id="KW-0498">Mitosis</keyword>
<dbReference type="PANTHER" id="PTHR14571:SF14">
    <property type="entry name" value="ZINC FINGER PHD-TYPE DOMAIN-CONTAINING PROTEIN"/>
    <property type="match status" value="1"/>
</dbReference>
<comment type="subcellular location">
    <subcellularLocation>
        <location evidence="1">Nucleus</location>
        <location evidence="1">Nucleoplasm</location>
    </subcellularLocation>
</comment>
<feature type="non-terminal residue" evidence="15">
    <location>
        <position position="1"/>
    </location>
</feature>
<dbReference type="GO" id="GO:0003682">
    <property type="term" value="F:chromatin binding"/>
    <property type="evidence" value="ECO:0007669"/>
    <property type="project" value="TreeGrafter"/>
</dbReference>
<evidence type="ECO:0000256" key="1">
    <source>
        <dbReference type="ARBA" id="ARBA00004642"/>
    </source>
</evidence>
<evidence type="ECO:0000259" key="14">
    <source>
        <dbReference type="SMART" id="SM00249"/>
    </source>
</evidence>
<keyword evidence="8" id="KW-0226">DNA condensation</keyword>
<organism evidence="15 16">
    <name type="scientific">Dryobates pubescens</name>
    <name type="common">Downy woodpecker</name>
    <name type="synonym">Picoides pubescens</name>
    <dbReference type="NCBI Taxonomy" id="118200"/>
    <lineage>
        <taxon>Eukaryota</taxon>
        <taxon>Metazoa</taxon>
        <taxon>Chordata</taxon>
        <taxon>Craniata</taxon>
        <taxon>Vertebrata</taxon>
        <taxon>Euteleostomi</taxon>
        <taxon>Archelosauria</taxon>
        <taxon>Archosauria</taxon>
        <taxon>Dinosauria</taxon>
        <taxon>Saurischia</taxon>
        <taxon>Theropoda</taxon>
        <taxon>Coelurosauria</taxon>
        <taxon>Aves</taxon>
        <taxon>Neognathae</taxon>
        <taxon>Neoaves</taxon>
        <taxon>Telluraves</taxon>
        <taxon>Coraciimorphae</taxon>
        <taxon>Piciformes</taxon>
        <taxon>Picidae</taxon>
        <taxon>Dryobates</taxon>
    </lineage>
</organism>
<comment type="function">
    <text evidence="11">Modulates chromatin structure and DNA damage response by regulating key determinants of chromatin compaction and DNA damage response. Binds H3K4me3-containing chromatin and promotes DNA condensation by recruiting corepressors such as TRIM28 and H3K9 methyltransferase SETDB1. Required for normal chromosome condensation during the early stages of mitosis. Required for normal chromosome separation during mitosis. Increases both chromatin-associated levels and activity of H3K9 methyltransferases, such as SETDB1, thus enhancing H3K9 trimethylation. Essential for testicular stem-cell differentiation and sustained spermatogenesis.</text>
</comment>
<proteinExistence type="predicted"/>
<dbReference type="GO" id="GO:0005654">
    <property type="term" value="C:nucleoplasm"/>
    <property type="evidence" value="ECO:0007669"/>
    <property type="project" value="UniProtKB-SubCell"/>
</dbReference>
<keyword evidence="3" id="KW-0479">Metal-binding</keyword>
<dbReference type="STRING" id="118200.A0A093ISD9"/>
<feature type="compositionally biased region" description="Polar residues" evidence="13">
    <location>
        <begin position="195"/>
        <end position="207"/>
    </location>
</feature>
<keyword evidence="10" id="KW-0131">Cell cycle</keyword>
<dbReference type="GO" id="GO:0006325">
    <property type="term" value="P:chromatin organization"/>
    <property type="evidence" value="ECO:0007669"/>
    <property type="project" value="UniProtKB-KW"/>
</dbReference>
<evidence type="ECO:0000256" key="10">
    <source>
        <dbReference type="ARBA" id="ARBA00023306"/>
    </source>
</evidence>
<keyword evidence="9" id="KW-0539">Nucleus</keyword>
<protein>
    <recommendedName>
        <fullName evidence="12">PHD finger protein 13</fullName>
    </recommendedName>
</protein>
<name>A0A093ISD9_DRYPU</name>
<evidence type="ECO:0000256" key="9">
    <source>
        <dbReference type="ARBA" id="ARBA00023242"/>
    </source>
</evidence>
<feature type="compositionally biased region" description="Basic and acidic residues" evidence="13">
    <location>
        <begin position="179"/>
        <end position="191"/>
    </location>
</feature>
<evidence type="ECO:0000313" key="15">
    <source>
        <dbReference type="EMBL" id="KFV69646.1"/>
    </source>
</evidence>
<dbReference type="CDD" id="cd15632">
    <property type="entry name" value="PHD_PHF13"/>
    <property type="match status" value="1"/>
</dbReference>
<evidence type="ECO:0000313" key="16">
    <source>
        <dbReference type="Proteomes" id="UP000053875"/>
    </source>
</evidence>
<keyword evidence="7" id="KW-0156">Chromatin regulator</keyword>
<reference evidence="15 16" key="1">
    <citation type="submission" date="2014-04" db="EMBL/GenBank/DDBJ databases">
        <title>Genome evolution of avian class.</title>
        <authorList>
            <person name="Zhang G."/>
            <person name="Li C."/>
        </authorList>
    </citation>
    <scope>NUCLEOTIDE SEQUENCE [LARGE SCALE GENOMIC DNA]</scope>
    <source>
        <strain evidence="15">BGI_N307</strain>
    </source>
</reference>
<dbReference type="InterPro" id="IPR013083">
    <property type="entry name" value="Znf_RING/FYVE/PHD"/>
</dbReference>
<feature type="region of interest" description="Disordered" evidence="13">
    <location>
        <begin position="170"/>
        <end position="222"/>
    </location>
</feature>
<dbReference type="GO" id="GO:0007076">
    <property type="term" value="P:mitotic chromosome condensation"/>
    <property type="evidence" value="ECO:0007669"/>
    <property type="project" value="TreeGrafter"/>
</dbReference>
<sequence length="296" mass="32976">PLQKRQRTVEDFNQFCTFVLAYAGYIPYPEENEPWTHGGSMSPQNSTGSTQDSDSWASSHSSDCHILMDNSLLLSCPAFPTSFCDVRPQQTKRKKPPAKKLILEQEVEKSVPLNAGKGLETEQDEVKELAVLEGQLPPVKEQLSEPSLNPAGDSQPKSLLEELMKEEKDCMHGAQGTEKPVDDPQLKEHDPCSGGTKSPSSCSTLDQSEGEDASRGSSQPSDDDAWDLITCFCLKPFAGRPMIECNECATWIHLSCAKIRKSNVPEVFICQRCRDAKQEIRRSNRARTVPRKRFCD</sequence>
<dbReference type="InterPro" id="IPR041947">
    <property type="entry name" value="PHD_PHF13"/>
</dbReference>
<dbReference type="EMBL" id="KL216464">
    <property type="protein sequence ID" value="KFV69646.1"/>
    <property type="molecule type" value="Genomic_DNA"/>
</dbReference>
<feature type="region of interest" description="Disordered" evidence="13">
    <location>
        <begin position="33"/>
        <end position="61"/>
    </location>
</feature>
<dbReference type="SUPFAM" id="SSF57903">
    <property type="entry name" value="FYVE/PHD zinc finger"/>
    <property type="match status" value="1"/>
</dbReference>
<evidence type="ECO:0000256" key="8">
    <source>
        <dbReference type="ARBA" id="ARBA00023067"/>
    </source>
</evidence>
<accession>A0A093ISD9</accession>
<dbReference type="Pfam" id="PF13831">
    <property type="entry name" value="PHD_2"/>
    <property type="match status" value="1"/>
</dbReference>
<dbReference type="GO" id="GO:0008270">
    <property type="term" value="F:zinc ion binding"/>
    <property type="evidence" value="ECO:0007669"/>
    <property type="project" value="UniProtKB-KW"/>
</dbReference>
<keyword evidence="16" id="KW-1185">Reference proteome</keyword>
<evidence type="ECO:0000256" key="2">
    <source>
        <dbReference type="ARBA" id="ARBA00022618"/>
    </source>
</evidence>
<evidence type="ECO:0000256" key="13">
    <source>
        <dbReference type="SAM" id="MobiDB-lite"/>
    </source>
</evidence>
<dbReference type="InterPro" id="IPR011011">
    <property type="entry name" value="Znf_FYVE_PHD"/>
</dbReference>